<dbReference type="Pfam" id="PF00888">
    <property type="entry name" value="Cullin"/>
    <property type="match status" value="1"/>
</dbReference>
<evidence type="ECO:0000256" key="9">
    <source>
        <dbReference type="PROSITE-ProRule" id="PRU00330"/>
    </source>
</evidence>
<dbReference type="InterPro" id="IPR016157">
    <property type="entry name" value="Cullin_CS"/>
</dbReference>
<dbReference type="SMART" id="SM00182">
    <property type="entry name" value="CULLIN"/>
    <property type="match status" value="1"/>
</dbReference>
<dbReference type="Pfam" id="PF10557">
    <property type="entry name" value="Cullin_Nedd8"/>
    <property type="match status" value="1"/>
</dbReference>
<dbReference type="FunFam" id="1.10.10.10:FF:000050">
    <property type="entry name" value="Cullin 4B"/>
    <property type="match status" value="1"/>
</dbReference>
<keyword evidence="5" id="KW-0227">DNA damage</keyword>
<reference evidence="14" key="1">
    <citation type="submission" date="2022-11" db="UniProtKB">
        <authorList>
            <consortium name="WormBaseParasite"/>
        </authorList>
    </citation>
    <scope>IDENTIFICATION</scope>
</reference>
<keyword evidence="7" id="KW-0832">Ubl conjugation</keyword>
<name>A0A914YKQ3_9BILA</name>
<evidence type="ECO:0000256" key="2">
    <source>
        <dbReference type="ARBA" id="ARBA00006019"/>
    </source>
</evidence>
<dbReference type="Pfam" id="PF26557">
    <property type="entry name" value="Cullin_AB"/>
    <property type="match status" value="1"/>
</dbReference>
<dbReference type="InterPro" id="IPR036390">
    <property type="entry name" value="WH_DNA-bd_sf"/>
</dbReference>
<dbReference type="SUPFAM" id="SSF74788">
    <property type="entry name" value="Cullin repeat-like"/>
    <property type="match status" value="1"/>
</dbReference>
<keyword evidence="4" id="KW-0597">Phosphoprotein</keyword>
<organism evidence="13 14">
    <name type="scientific">Panagrolaimus superbus</name>
    <dbReference type="NCBI Taxonomy" id="310955"/>
    <lineage>
        <taxon>Eukaryota</taxon>
        <taxon>Metazoa</taxon>
        <taxon>Ecdysozoa</taxon>
        <taxon>Nematoda</taxon>
        <taxon>Chromadorea</taxon>
        <taxon>Rhabditida</taxon>
        <taxon>Tylenchina</taxon>
        <taxon>Panagrolaimomorpha</taxon>
        <taxon>Panagrolaimoidea</taxon>
        <taxon>Panagrolaimidae</taxon>
        <taxon>Panagrolaimus</taxon>
    </lineage>
</organism>
<keyword evidence="3" id="KW-1017">Isopeptide bond</keyword>
<dbReference type="SUPFAM" id="SSF75632">
    <property type="entry name" value="Cullin homology domain"/>
    <property type="match status" value="1"/>
</dbReference>
<dbReference type="InterPro" id="IPR036317">
    <property type="entry name" value="Cullin_homology_sf"/>
</dbReference>
<dbReference type="WBParaSite" id="PSU_v2.g17903.t1">
    <property type="protein sequence ID" value="PSU_v2.g17903.t1"/>
    <property type="gene ID" value="PSU_v2.g17903"/>
</dbReference>
<dbReference type="InterPro" id="IPR045093">
    <property type="entry name" value="Cullin"/>
</dbReference>
<dbReference type="InterPro" id="IPR019559">
    <property type="entry name" value="Cullin_neddylation_domain"/>
</dbReference>
<evidence type="ECO:0000256" key="8">
    <source>
        <dbReference type="ARBA" id="ARBA00023204"/>
    </source>
</evidence>
<dbReference type="GO" id="GO:0031464">
    <property type="term" value="C:Cul4A-RING E3 ubiquitin ligase complex"/>
    <property type="evidence" value="ECO:0007669"/>
    <property type="project" value="UniProtKB-ARBA"/>
</dbReference>
<dbReference type="SMART" id="SM00884">
    <property type="entry name" value="Cullin_Nedd8"/>
    <property type="match status" value="1"/>
</dbReference>
<dbReference type="SUPFAM" id="SSF46785">
    <property type="entry name" value="Winged helix' DNA-binding domain"/>
    <property type="match status" value="1"/>
</dbReference>
<comment type="pathway">
    <text evidence="1">Protein modification; protein ubiquitination.</text>
</comment>
<accession>A0A914YKQ3</accession>
<evidence type="ECO:0000313" key="13">
    <source>
        <dbReference type="Proteomes" id="UP000887577"/>
    </source>
</evidence>
<dbReference type="InterPro" id="IPR016158">
    <property type="entry name" value="Cullin_homology"/>
</dbReference>
<feature type="domain" description="Cullin family profile" evidence="12">
    <location>
        <begin position="445"/>
        <end position="674"/>
    </location>
</feature>
<evidence type="ECO:0000256" key="3">
    <source>
        <dbReference type="ARBA" id="ARBA00022499"/>
    </source>
</evidence>
<dbReference type="GO" id="GO:0042254">
    <property type="term" value="P:ribosome biogenesis"/>
    <property type="evidence" value="ECO:0007669"/>
    <property type="project" value="UniProtKB-ARBA"/>
</dbReference>
<dbReference type="PANTHER" id="PTHR11932">
    <property type="entry name" value="CULLIN"/>
    <property type="match status" value="1"/>
</dbReference>
<evidence type="ECO:0000256" key="5">
    <source>
        <dbReference type="ARBA" id="ARBA00022763"/>
    </source>
</evidence>
<keyword evidence="8" id="KW-0234">DNA repair</keyword>
<dbReference type="GO" id="GO:0031625">
    <property type="term" value="F:ubiquitin protein ligase binding"/>
    <property type="evidence" value="ECO:0007669"/>
    <property type="project" value="InterPro"/>
</dbReference>
<comment type="similarity">
    <text evidence="2 9 10">Belongs to the cullin family.</text>
</comment>
<dbReference type="InterPro" id="IPR059120">
    <property type="entry name" value="Cullin-like_AB"/>
</dbReference>
<evidence type="ECO:0000259" key="12">
    <source>
        <dbReference type="PROSITE" id="PS50069"/>
    </source>
</evidence>
<dbReference type="GO" id="GO:0006281">
    <property type="term" value="P:DNA repair"/>
    <property type="evidence" value="ECO:0007669"/>
    <property type="project" value="UniProtKB-KW"/>
</dbReference>
<dbReference type="Proteomes" id="UP000887577">
    <property type="component" value="Unplaced"/>
</dbReference>
<dbReference type="FunFam" id="1.20.1310.10:FF:000003">
    <property type="entry name" value="Cullin 4A"/>
    <property type="match status" value="1"/>
</dbReference>
<evidence type="ECO:0000256" key="7">
    <source>
        <dbReference type="ARBA" id="ARBA00022843"/>
    </source>
</evidence>
<evidence type="ECO:0000256" key="10">
    <source>
        <dbReference type="RuleBase" id="RU003829"/>
    </source>
</evidence>
<sequence length="802" mass="93546">MEVDIPMLDLSDSDEEEIHSFIRHDDEFMDADEQLGGGAEDLEPSVKAKMLEAEYKVQHSRYIAQKSFYGDDDEVSDEQKVSYHLIDGQGDDDRDHFDDNWEKIRTNTISILQTGKLLNPHVGQEEIRFLTFAVCDIVNNGQSEFLTSRLRGVMEEYIPKIFDQTVEGENSDDLVDRVYNNWTDFKRKLDILSYLYMYLNGRVGQRGSRPIWPMGIACLIKLFEDKFYLLDKIAHKLIGLIDHERRTKEIDFAKVKSLVVMFSNVRKYDLIFEPIFILATSNFYSMEAASKFEELDLPGYITYSNMRIAEEANRVERYLNSSSKQKLYRTVHSKIVDELCDQMIIKGADALFEGNHIEDLRLFYDLLRDCKDGHNHLKNAFANYIKKVGKARVLDEKNDKTLVEDLLQMKEKLDNIISQCFDHNDKFIQAEKDAFSYFVNARPSKPAELIAKYMDIKMRAANKSYNDADFDKLMDRVILLFRFIQGKDVFEAFYKRDLAKRLLCGKSASVDAEKAMLSKLRSECGPGFTSKLEGMFRDMDVSKDTLQAFKTHVEKNHSLSSAAEFSVNVLTMGSWPTYDTMEVIIPPQLDELQAAFKDFYLSKNKGRQLIWQYNLASASMNAKFKNGSKELEVSMFQAFVLLLFNFQDQYTFKEIQDETKIENNELIRTIISLTASKTPILKRTKAEKQKIMPDEVFTFNDEFTDKMHKIKISQVQMKETEREQQQTEEEVEQDRLYVIDANIVRIMKQHKNLNHTALINELFTVLRFPARNQDVKKRIESLIEREYVARDDHDQQIYRYVA</sequence>
<dbReference type="PROSITE" id="PS01256">
    <property type="entry name" value="CULLIN_1"/>
    <property type="match status" value="1"/>
</dbReference>
<protein>
    <submittedName>
        <fullName evidence="14">Cullin family profile domain-containing protein</fullName>
    </submittedName>
</protein>
<dbReference type="Gene3D" id="3.30.230.130">
    <property type="entry name" value="Cullin, Chain C, Domain 2"/>
    <property type="match status" value="1"/>
</dbReference>
<keyword evidence="13" id="KW-1185">Reference proteome</keyword>
<keyword evidence="6" id="KW-0833">Ubl conjugation pathway</keyword>
<evidence type="ECO:0000313" key="14">
    <source>
        <dbReference type="WBParaSite" id="PSU_v2.g17903.t1"/>
    </source>
</evidence>
<dbReference type="FunFam" id="1.20.1310.10:FF:000004">
    <property type="entry name" value="Cullin 4B"/>
    <property type="match status" value="1"/>
</dbReference>
<dbReference type="InterPro" id="IPR016159">
    <property type="entry name" value="Cullin_repeat-like_dom_sf"/>
</dbReference>
<dbReference type="PROSITE" id="PS50069">
    <property type="entry name" value="CULLIN_2"/>
    <property type="match status" value="1"/>
</dbReference>
<evidence type="ECO:0000256" key="1">
    <source>
        <dbReference type="ARBA" id="ARBA00004906"/>
    </source>
</evidence>
<dbReference type="InterPro" id="IPR001373">
    <property type="entry name" value="Cullin_N"/>
</dbReference>
<evidence type="ECO:0000256" key="11">
    <source>
        <dbReference type="SAM" id="Coils"/>
    </source>
</evidence>
<dbReference type="InterPro" id="IPR036388">
    <property type="entry name" value="WH-like_DNA-bd_sf"/>
</dbReference>
<evidence type="ECO:0000256" key="6">
    <source>
        <dbReference type="ARBA" id="ARBA00022786"/>
    </source>
</evidence>
<proteinExistence type="inferred from homology"/>
<dbReference type="AlphaFoldDB" id="A0A914YKQ3"/>
<dbReference type="Gene3D" id="1.20.1310.10">
    <property type="entry name" value="Cullin Repeats"/>
    <property type="match status" value="4"/>
</dbReference>
<feature type="coiled-coil region" evidence="11">
    <location>
        <begin position="710"/>
        <end position="737"/>
    </location>
</feature>
<keyword evidence="11" id="KW-0175">Coiled coil</keyword>
<evidence type="ECO:0000256" key="4">
    <source>
        <dbReference type="ARBA" id="ARBA00022553"/>
    </source>
</evidence>
<dbReference type="GO" id="GO:0006511">
    <property type="term" value="P:ubiquitin-dependent protein catabolic process"/>
    <property type="evidence" value="ECO:0007669"/>
    <property type="project" value="InterPro"/>
</dbReference>
<dbReference type="Gene3D" id="1.10.10.10">
    <property type="entry name" value="Winged helix-like DNA-binding domain superfamily/Winged helix DNA-binding domain"/>
    <property type="match status" value="1"/>
</dbReference>